<evidence type="ECO:0000256" key="1">
    <source>
        <dbReference type="SAM" id="MobiDB-lite"/>
    </source>
</evidence>
<evidence type="ECO:0000313" key="3">
    <source>
        <dbReference type="Proteomes" id="UP000289600"/>
    </source>
</evidence>
<evidence type="ECO:0000313" key="2">
    <source>
        <dbReference type="EMBL" id="AVL94556.1"/>
    </source>
</evidence>
<reference evidence="3" key="1">
    <citation type="submission" date="2018-01" db="EMBL/GenBank/DDBJ databases">
        <title>Testimony of 'menage a trois' revealed by the proteome of Megavirus virophage.</title>
        <authorList>
            <person name="Jeudy S."/>
            <person name="Bertaux L."/>
            <person name="Alempic J.-M."/>
            <person name="Lartigue A."/>
            <person name="Legendre M."/>
            <person name="Philippe N."/>
            <person name="Beucher L."/>
            <person name="Biondi E."/>
            <person name="Juul S."/>
            <person name="Turner D."/>
            <person name="Coute Y."/>
            <person name="Claverie J.-M."/>
            <person name="Abergel C."/>
        </authorList>
    </citation>
    <scope>NUCLEOTIDE SEQUENCE [LARGE SCALE GENOMIC DNA]</scope>
</reference>
<name>A0A2P1EKZ0_9VIRU</name>
<sequence length="281" mass="32440">MKYSLIASLLFIMIAGAFAGQIDSDHHHHDHHHHDHHHHDHHHHDHTDTTISSDNGHHDHHHDHHHHDHHHHHGRNTGNCVPDWQKNCYQPKCGRGHFSFKNKKPLCIPPAPPVNMKVFNNITNHVAVVVDSTATKPGERSQLDVQLEYSNRTSIGPWKAPTMFRNRTVYYCGQEVPLNINIHLTQSRDYDNGTAFHEIFELIDKSPNMFRDWYDEMGPSIVYRGLMINTDANGNPVMTGPQLVQYMEEQGLDLIFHMPTCPKDAYFFRSGYVLNEVVLPC</sequence>
<keyword evidence="3" id="KW-1185">Reference proteome</keyword>
<accession>A0A2P1EKZ0</accession>
<dbReference type="EMBL" id="MG807320">
    <property type="protein sequence ID" value="AVL94556.1"/>
    <property type="molecule type" value="Genomic_DNA"/>
</dbReference>
<feature type="compositionally biased region" description="Basic residues" evidence="1">
    <location>
        <begin position="58"/>
        <end position="75"/>
    </location>
</feature>
<feature type="compositionally biased region" description="Basic residues" evidence="1">
    <location>
        <begin position="28"/>
        <end position="44"/>
    </location>
</feature>
<gene>
    <name evidence="2" type="ORF">mc_170</name>
</gene>
<organism evidence="2 3">
    <name type="scientific">Moumouvirus australiensis</name>
    <dbReference type="NCBI Taxonomy" id="2109587"/>
    <lineage>
        <taxon>Viruses</taxon>
        <taxon>Varidnaviria</taxon>
        <taxon>Bamfordvirae</taxon>
        <taxon>Nucleocytoviricota</taxon>
        <taxon>Megaviricetes</taxon>
        <taxon>Imitervirales</taxon>
        <taxon>Mimiviridae</taxon>
        <taxon>Megamimivirinae</taxon>
        <taxon>Moumouvirus</taxon>
        <taxon>Moumouvirus australiense</taxon>
    </lineage>
</organism>
<proteinExistence type="predicted"/>
<dbReference type="Proteomes" id="UP000289600">
    <property type="component" value="Segment"/>
</dbReference>
<feature type="region of interest" description="Disordered" evidence="1">
    <location>
        <begin position="25"/>
        <end position="76"/>
    </location>
</feature>
<protein>
    <submittedName>
        <fullName evidence="2">Uncharacterized protein</fullName>
    </submittedName>
</protein>